<dbReference type="Gene3D" id="3.40.190.10">
    <property type="entry name" value="Periplasmic binding protein-like II"/>
    <property type="match status" value="2"/>
</dbReference>
<dbReference type="PROSITE" id="PS50931">
    <property type="entry name" value="HTH_LYSR"/>
    <property type="match status" value="1"/>
</dbReference>
<name>A0A4U1BFA6_9GAMM</name>
<evidence type="ECO:0000313" key="7">
    <source>
        <dbReference type="Proteomes" id="UP000305674"/>
    </source>
</evidence>
<dbReference type="GO" id="GO:0003677">
    <property type="term" value="F:DNA binding"/>
    <property type="evidence" value="ECO:0007669"/>
    <property type="project" value="UniProtKB-KW"/>
</dbReference>
<comment type="similarity">
    <text evidence="1">Belongs to the LysR transcriptional regulatory family.</text>
</comment>
<dbReference type="PANTHER" id="PTHR30118:SF11">
    <property type="entry name" value="HTH-TYPE TRANSCRIPTIONAL REGULATOR YIDZ"/>
    <property type="match status" value="1"/>
</dbReference>
<evidence type="ECO:0000256" key="3">
    <source>
        <dbReference type="ARBA" id="ARBA00023125"/>
    </source>
</evidence>
<organism evidence="6 7">
    <name type="scientific">Ferrimonas sediminicola</name>
    <dbReference type="NCBI Taxonomy" id="2569538"/>
    <lineage>
        <taxon>Bacteria</taxon>
        <taxon>Pseudomonadati</taxon>
        <taxon>Pseudomonadota</taxon>
        <taxon>Gammaproteobacteria</taxon>
        <taxon>Alteromonadales</taxon>
        <taxon>Ferrimonadaceae</taxon>
        <taxon>Ferrimonas</taxon>
    </lineage>
</organism>
<dbReference type="PANTHER" id="PTHR30118">
    <property type="entry name" value="HTH-TYPE TRANSCRIPTIONAL REGULATOR LEUO-RELATED"/>
    <property type="match status" value="1"/>
</dbReference>
<evidence type="ECO:0000256" key="2">
    <source>
        <dbReference type="ARBA" id="ARBA00023015"/>
    </source>
</evidence>
<dbReference type="InterPro" id="IPR036390">
    <property type="entry name" value="WH_DNA-bd_sf"/>
</dbReference>
<sequence length="326" mass="37117">MVSAMDRLKDINIFSFQVFVLVYESLNSLSVAQTLNVPASKISRCLNSLRHALDDPLFYRKQYGFEPSEMATRIYPEMKKILELAGQACSVDQDENNRLKQELTIACPTGLCVKLSRRLQEQAREHGQHFTFIVKPINHHVDNEIQHGNVDVAISFESSHSEGVKSEFVTKGTGLYVVGNHRHPLWQRSPQPQLKEIIDYPFIVADCPAFNDRIDPLEVYANDIDRHLDVEVKVSGLTELADQLESTSSLTFVGQKYAAEFLNRMSDLEVRRLPQDQFELLHQRMGVPSYYLLSPPRGRNLPDWLLPAMSEFITSSVVLTEPGDKE</sequence>
<dbReference type="Pfam" id="PF03466">
    <property type="entry name" value="LysR_substrate"/>
    <property type="match status" value="1"/>
</dbReference>
<protein>
    <submittedName>
        <fullName evidence="6">LysR family transcriptional regulator</fullName>
    </submittedName>
</protein>
<feature type="domain" description="HTH lysR-type" evidence="5">
    <location>
        <begin position="11"/>
        <end position="68"/>
    </location>
</feature>
<dbReference type="Gene3D" id="1.10.10.10">
    <property type="entry name" value="Winged helix-like DNA-binding domain superfamily/Winged helix DNA-binding domain"/>
    <property type="match status" value="1"/>
</dbReference>
<proteinExistence type="inferred from homology"/>
<dbReference type="SUPFAM" id="SSF46785">
    <property type="entry name" value="Winged helix' DNA-binding domain"/>
    <property type="match status" value="1"/>
</dbReference>
<dbReference type="EMBL" id="SWCI01000006">
    <property type="protein sequence ID" value="TKB48695.1"/>
    <property type="molecule type" value="Genomic_DNA"/>
</dbReference>
<keyword evidence="3" id="KW-0238">DNA-binding</keyword>
<evidence type="ECO:0000313" key="6">
    <source>
        <dbReference type="EMBL" id="TKB48695.1"/>
    </source>
</evidence>
<dbReference type="InterPro" id="IPR036388">
    <property type="entry name" value="WH-like_DNA-bd_sf"/>
</dbReference>
<gene>
    <name evidence="6" type="ORF">FCL40_11110</name>
</gene>
<dbReference type="SUPFAM" id="SSF53850">
    <property type="entry name" value="Periplasmic binding protein-like II"/>
    <property type="match status" value="1"/>
</dbReference>
<dbReference type="GO" id="GO:0003700">
    <property type="term" value="F:DNA-binding transcription factor activity"/>
    <property type="evidence" value="ECO:0007669"/>
    <property type="project" value="InterPro"/>
</dbReference>
<evidence type="ECO:0000256" key="4">
    <source>
        <dbReference type="ARBA" id="ARBA00023163"/>
    </source>
</evidence>
<dbReference type="OrthoDB" id="6252594at2"/>
<dbReference type="Proteomes" id="UP000305674">
    <property type="component" value="Unassembled WGS sequence"/>
</dbReference>
<reference evidence="6 7" key="1">
    <citation type="submission" date="2019-04" db="EMBL/GenBank/DDBJ databases">
        <authorList>
            <person name="Hwang J.C."/>
        </authorList>
    </citation>
    <scope>NUCLEOTIDE SEQUENCE [LARGE SCALE GENOMIC DNA]</scope>
    <source>
        <strain evidence="6 7">IMCC35001</strain>
    </source>
</reference>
<dbReference type="Pfam" id="PF00126">
    <property type="entry name" value="HTH_1"/>
    <property type="match status" value="1"/>
</dbReference>
<dbReference type="InterPro" id="IPR005119">
    <property type="entry name" value="LysR_subst-bd"/>
</dbReference>
<evidence type="ECO:0000259" key="5">
    <source>
        <dbReference type="PROSITE" id="PS50931"/>
    </source>
</evidence>
<dbReference type="AlphaFoldDB" id="A0A4U1BFA6"/>
<comment type="caution">
    <text evidence="6">The sequence shown here is derived from an EMBL/GenBank/DDBJ whole genome shotgun (WGS) entry which is preliminary data.</text>
</comment>
<accession>A0A4U1BFA6</accession>
<keyword evidence="7" id="KW-1185">Reference proteome</keyword>
<dbReference type="InterPro" id="IPR000847">
    <property type="entry name" value="LysR_HTH_N"/>
</dbReference>
<dbReference type="InterPro" id="IPR050389">
    <property type="entry name" value="LysR-type_TF"/>
</dbReference>
<keyword evidence="4" id="KW-0804">Transcription</keyword>
<keyword evidence="2" id="KW-0805">Transcription regulation</keyword>
<evidence type="ECO:0000256" key="1">
    <source>
        <dbReference type="ARBA" id="ARBA00009437"/>
    </source>
</evidence>